<evidence type="ECO:0000259" key="2">
    <source>
        <dbReference type="PROSITE" id="PS50151"/>
    </source>
</evidence>
<comment type="caution">
    <text evidence="3">The sequence shown here is derived from an EMBL/GenBank/DDBJ whole genome shotgun (WGS) entry which is preliminary data.</text>
</comment>
<dbReference type="PANTHER" id="PTHR38430">
    <property type="entry name" value="PROTEIN-ARGININE KINASE ACTIVATOR PROTEIN"/>
    <property type="match status" value="1"/>
</dbReference>
<dbReference type="InterPro" id="IPR036876">
    <property type="entry name" value="UVR_dom_sf"/>
</dbReference>
<proteinExistence type="predicted"/>
<dbReference type="GO" id="GO:0005507">
    <property type="term" value="F:copper ion binding"/>
    <property type="evidence" value="ECO:0007669"/>
    <property type="project" value="TreeGrafter"/>
</dbReference>
<dbReference type="GO" id="GO:0008270">
    <property type="term" value="F:zinc ion binding"/>
    <property type="evidence" value="ECO:0007669"/>
    <property type="project" value="TreeGrafter"/>
</dbReference>
<dbReference type="GO" id="GO:1990170">
    <property type="term" value="P:stress response to cadmium ion"/>
    <property type="evidence" value="ECO:0007669"/>
    <property type="project" value="TreeGrafter"/>
</dbReference>
<evidence type="ECO:0000313" key="4">
    <source>
        <dbReference type="Proteomes" id="UP000886787"/>
    </source>
</evidence>
<sequence length="167" mass="18170">MLCQSCQKHQATTHIKTMINGEFAEYMLCPECAKKMGYGNLFDNMGLDFSSFLGSFLDSGLPPRTSATRCSGCGASFADIARTGKVGCAQCYQTFYDELLPSVRKMHGNTLHTGKRAGGAGKELRVINALDQAKAELKAAIEKQEFEKAAKLRDKIKELEDGTASEA</sequence>
<dbReference type="GO" id="GO:0046870">
    <property type="term" value="F:cadmium ion binding"/>
    <property type="evidence" value="ECO:0007669"/>
    <property type="project" value="TreeGrafter"/>
</dbReference>
<feature type="domain" description="UVR" evidence="2">
    <location>
        <begin position="127"/>
        <end position="162"/>
    </location>
</feature>
<dbReference type="PANTHER" id="PTHR38430:SF1">
    <property type="entry name" value="PROTEIN-ARGININE KINASE ACTIVATOR PROTEIN"/>
    <property type="match status" value="1"/>
</dbReference>
<dbReference type="Gene3D" id="4.10.860.10">
    <property type="entry name" value="UVR domain"/>
    <property type="match status" value="1"/>
</dbReference>
<dbReference type="InterPro" id="IPR025542">
    <property type="entry name" value="YacH"/>
</dbReference>
<evidence type="ECO:0000313" key="3">
    <source>
        <dbReference type="EMBL" id="HIQ80306.1"/>
    </source>
</evidence>
<organism evidence="3 4">
    <name type="scientific">Candidatus Scatavimonas merdigallinarum</name>
    <dbReference type="NCBI Taxonomy" id="2840914"/>
    <lineage>
        <taxon>Bacteria</taxon>
        <taxon>Bacillati</taxon>
        <taxon>Bacillota</taxon>
        <taxon>Clostridia</taxon>
        <taxon>Eubacteriales</taxon>
        <taxon>Oscillospiraceae</taxon>
        <taxon>Oscillospiraceae incertae sedis</taxon>
        <taxon>Candidatus Scatavimonas</taxon>
    </lineage>
</organism>
<reference evidence="3" key="2">
    <citation type="journal article" date="2021" name="PeerJ">
        <title>Extensive microbial diversity within the chicken gut microbiome revealed by metagenomics and culture.</title>
        <authorList>
            <person name="Gilroy R."/>
            <person name="Ravi A."/>
            <person name="Getino M."/>
            <person name="Pursley I."/>
            <person name="Horton D.L."/>
            <person name="Alikhan N.F."/>
            <person name="Baker D."/>
            <person name="Gharbi K."/>
            <person name="Hall N."/>
            <person name="Watson M."/>
            <person name="Adriaenssens E.M."/>
            <person name="Foster-Nyarko E."/>
            <person name="Jarju S."/>
            <person name="Secka A."/>
            <person name="Antonio M."/>
            <person name="Oren A."/>
            <person name="Chaudhuri R.R."/>
            <person name="La Ragione R."/>
            <person name="Hildebrand F."/>
            <person name="Pallen M.J."/>
        </authorList>
    </citation>
    <scope>NUCLEOTIDE SEQUENCE</scope>
    <source>
        <strain evidence="3">ChiSjej1B19-3389</strain>
    </source>
</reference>
<accession>A0A9D0ZHH7</accession>
<evidence type="ECO:0000256" key="1">
    <source>
        <dbReference type="SAM" id="Coils"/>
    </source>
</evidence>
<dbReference type="AlphaFoldDB" id="A0A9D0ZHH7"/>
<dbReference type="Pfam" id="PF02151">
    <property type="entry name" value="UVR"/>
    <property type="match status" value="1"/>
</dbReference>
<dbReference type="Proteomes" id="UP000886787">
    <property type="component" value="Unassembled WGS sequence"/>
</dbReference>
<gene>
    <name evidence="3" type="ORF">IAD32_03350</name>
</gene>
<feature type="coiled-coil region" evidence="1">
    <location>
        <begin position="127"/>
        <end position="162"/>
    </location>
</feature>
<dbReference type="SUPFAM" id="SSF46600">
    <property type="entry name" value="C-terminal UvrC-binding domain of UvrB"/>
    <property type="match status" value="1"/>
</dbReference>
<dbReference type="InterPro" id="IPR001943">
    <property type="entry name" value="UVR_dom"/>
</dbReference>
<dbReference type="EMBL" id="DVFW01000018">
    <property type="protein sequence ID" value="HIQ80306.1"/>
    <property type="molecule type" value="Genomic_DNA"/>
</dbReference>
<reference evidence="3" key="1">
    <citation type="submission" date="2020-10" db="EMBL/GenBank/DDBJ databases">
        <authorList>
            <person name="Gilroy R."/>
        </authorList>
    </citation>
    <scope>NUCLEOTIDE SEQUENCE</scope>
    <source>
        <strain evidence="3">ChiSjej1B19-3389</strain>
    </source>
</reference>
<dbReference type="PROSITE" id="PS50151">
    <property type="entry name" value="UVR"/>
    <property type="match status" value="1"/>
</dbReference>
<keyword evidence="1" id="KW-0175">Coiled coil</keyword>
<dbReference type="PIRSF" id="PIRSF015034">
    <property type="entry name" value="YacH"/>
    <property type="match status" value="1"/>
</dbReference>
<name>A0A9D0ZHH7_9FIRM</name>
<dbReference type="GO" id="GO:1990169">
    <property type="term" value="P:stress response to copper ion"/>
    <property type="evidence" value="ECO:0007669"/>
    <property type="project" value="TreeGrafter"/>
</dbReference>
<protein>
    <submittedName>
        <fullName evidence="3">UvrB/UvrC motif-containing protein</fullName>
    </submittedName>
</protein>
<dbReference type="GO" id="GO:0050897">
    <property type="term" value="F:cobalt ion binding"/>
    <property type="evidence" value="ECO:0007669"/>
    <property type="project" value="TreeGrafter"/>
</dbReference>